<feature type="transmembrane region" description="Helical" evidence="10">
    <location>
        <begin position="275"/>
        <end position="294"/>
    </location>
</feature>
<comment type="similarity">
    <text evidence="9">Belongs to the G-protein coupled receptor 1 family.</text>
</comment>
<dbReference type="SUPFAM" id="SSF81321">
    <property type="entry name" value="Family A G protein-coupled receptor-like"/>
    <property type="match status" value="1"/>
</dbReference>
<dbReference type="PROSITE" id="PS00237">
    <property type="entry name" value="G_PROTEIN_RECEP_F1_1"/>
    <property type="match status" value="1"/>
</dbReference>
<keyword evidence="9" id="KW-0297">G-protein coupled receptor</keyword>
<dbReference type="InterPro" id="IPR000276">
    <property type="entry name" value="GPCR_Rhodpsn"/>
</dbReference>
<feature type="transmembrane region" description="Helical" evidence="10">
    <location>
        <begin position="142"/>
        <end position="164"/>
    </location>
</feature>
<feature type="domain" description="G-protein coupled receptors family 1 profile" evidence="11">
    <location>
        <begin position="43"/>
        <end position="292"/>
    </location>
</feature>
<name>A0AA97KQ43_EUBMA</name>
<comment type="subcellular location">
    <subcellularLocation>
        <location evidence="1 10">Cell membrane</location>
        <topology evidence="1 10">Multi-pass membrane protein</topology>
    </subcellularLocation>
</comment>
<dbReference type="Gene3D" id="1.20.1070.10">
    <property type="entry name" value="Rhodopsin 7-helix transmembrane proteins"/>
    <property type="match status" value="1"/>
</dbReference>
<keyword evidence="6 10" id="KW-1133">Transmembrane helix</keyword>
<gene>
    <name evidence="13" type="primary">LOC129323512</name>
</gene>
<dbReference type="Pfam" id="PF13853">
    <property type="entry name" value="7tm_4"/>
    <property type="match status" value="1"/>
</dbReference>
<keyword evidence="4 9" id="KW-0812">Transmembrane</keyword>
<evidence type="ECO:0000256" key="4">
    <source>
        <dbReference type="ARBA" id="ARBA00022692"/>
    </source>
</evidence>
<dbReference type="InterPro" id="IPR017452">
    <property type="entry name" value="GPCR_Rhodpsn_7TM"/>
</dbReference>
<feature type="transmembrane region" description="Helical" evidence="10">
    <location>
        <begin position="104"/>
        <end position="122"/>
    </location>
</feature>
<feature type="transmembrane region" description="Helical" evidence="10">
    <location>
        <begin position="62"/>
        <end position="84"/>
    </location>
</feature>
<organism evidence="12 13">
    <name type="scientific">Eublepharis macularius</name>
    <name type="common">Leopard gecko</name>
    <name type="synonym">Cyrtodactylus macularius</name>
    <dbReference type="NCBI Taxonomy" id="481883"/>
    <lineage>
        <taxon>Eukaryota</taxon>
        <taxon>Metazoa</taxon>
        <taxon>Chordata</taxon>
        <taxon>Craniata</taxon>
        <taxon>Vertebrata</taxon>
        <taxon>Euteleostomi</taxon>
        <taxon>Lepidosauria</taxon>
        <taxon>Squamata</taxon>
        <taxon>Bifurcata</taxon>
        <taxon>Gekkota</taxon>
        <taxon>Eublepharidae</taxon>
        <taxon>Eublepharinae</taxon>
        <taxon>Eublepharis</taxon>
    </lineage>
</organism>
<sequence>MEMVNRNETFVTEFIFLGLSSKPRVQIILFLVFLTFYLFSLFGNIIIISVVGVDSRLHTPMYFFLINLSILDISYTSTNIPQMLMNLLTRRKTISFGGCATQMYFSLAFGMTECFLLGVMAYDRYVAICQPLHYTIIMNVKFCIQLAAFCWSSSLVSSMIINIFTLRLSFCGPNILNHYFCEVPAVLTLVCTDTSLTEMVVFIFSIIIVFLPFLLIIVSYAYIFRAVLQIQTAQGRTKAFSTCASHLTVVAIFYGTAIFTYMRPSIKSSQDRDKVIAVFYTIIMPMLNPLIYSLRNKDVHGGLRRSLVLLRSSVVSKGVHVNLWPHASE</sequence>
<dbReference type="GO" id="GO:0004984">
    <property type="term" value="F:olfactory receptor activity"/>
    <property type="evidence" value="ECO:0007669"/>
    <property type="project" value="InterPro"/>
</dbReference>
<dbReference type="PRINTS" id="PR00245">
    <property type="entry name" value="OLFACTORYR"/>
</dbReference>
<evidence type="ECO:0000256" key="8">
    <source>
        <dbReference type="ARBA" id="ARBA00023224"/>
    </source>
</evidence>
<feature type="transmembrane region" description="Helical" evidence="10">
    <location>
        <begin position="27"/>
        <end position="50"/>
    </location>
</feature>
<keyword evidence="8 9" id="KW-0807">Transducer</keyword>
<dbReference type="PRINTS" id="PR00237">
    <property type="entry name" value="GPCRRHODOPSN"/>
</dbReference>
<evidence type="ECO:0000256" key="10">
    <source>
        <dbReference type="RuleBase" id="RU363047"/>
    </source>
</evidence>
<evidence type="ECO:0000256" key="2">
    <source>
        <dbReference type="ARBA" id="ARBA00022475"/>
    </source>
</evidence>
<feature type="transmembrane region" description="Helical" evidence="10">
    <location>
        <begin position="199"/>
        <end position="223"/>
    </location>
</feature>
<proteinExistence type="inferred from homology"/>
<reference evidence="13" key="1">
    <citation type="submission" date="2025-08" db="UniProtKB">
        <authorList>
            <consortium name="RefSeq"/>
        </authorList>
    </citation>
    <scope>IDENTIFICATION</scope>
    <source>
        <tissue evidence="13">Blood</tissue>
    </source>
</reference>
<feature type="transmembrane region" description="Helical" evidence="10">
    <location>
        <begin position="244"/>
        <end position="263"/>
    </location>
</feature>
<dbReference type="GO" id="GO:0004930">
    <property type="term" value="F:G protein-coupled receptor activity"/>
    <property type="evidence" value="ECO:0007669"/>
    <property type="project" value="UniProtKB-KW"/>
</dbReference>
<keyword evidence="2 10" id="KW-1003">Cell membrane</keyword>
<protein>
    <recommendedName>
        <fullName evidence="10">Olfactory receptor</fullName>
    </recommendedName>
</protein>
<dbReference type="FunFam" id="1.20.1070.10:FF:000001">
    <property type="entry name" value="Olfactory receptor"/>
    <property type="match status" value="1"/>
</dbReference>
<keyword evidence="12" id="KW-1185">Reference proteome</keyword>
<dbReference type="PROSITE" id="PS50262">
    <property type="entry name" value="G_PROTEIN_RECEP_F1_2"/>
    <property type="match status" value="1"/>
</dbReference>
<dbReference type="InterPro" id="IPR000725">
    <property type="entry name" value="Olfact_rcpt"/>
</dbReference>
<evidence type="ECO:0000256" key="6">
    <source>
        <dbReference type="ARBA" id="ARBA00022989"/>
    </source>
</evidence>
<evidence type="ECO:0000256" key="3">
    <source>
        <dbReference type="ARBA" id="ARBA00022606"/>
    </source>
</evidence>
<keyword evidence="3 10" id="KW-0716">Sensory transduction</keyword>
<dbReference type="CDD" id="cd15225">
    <property type="entry name" value="7tmA_OR10A-like"/>
    <property type="match status" value="1"/>
</dbReference>
<evidence type="ECO:0000256" key="1">
    <source>
        <dbReference type="ARBA" id="ARBA00004651"/>
    </source>
</evidence>
<evidence type="ECO:0000256" key="9">
    <source>
        <dbReference type="RuleBase" id="RU000688"/>
    </source>
</evidence>
<dbReference type="GeneID" id="129323512"/>
<keyword evidence="9" id="KW-0675">Receptor</keyword>
<dbReference type="RefSeq" id="XP_054826023.1">
    <property type="nucleotide sequence ID" value="XM_054970048.1"/>
</dbReference>
<dbReference type="GO" id="GO:0005886">
    <property type="term" value="C:plasma membrane"/>
    <property type="evidence" value="ECO:0007669"/>
    <property type="project" value="UniProtKB-SubCell"/>
</dbReference>
<evidence type="ECO:0000256" key="7">
    <source>
        <dbReference type="ARBA" id="ARBA00023136"/>
    </source>
</evidence>
<evidence type="ECO:0000259" key="11">
    <source>
        <dbReference type="PROSITE" id="PS50262"/>
    </source>
</evidence>
<dbReference type="KEGG" id="emc:129323512"/>
<accession>A0AA97KQ43</accession>
<dbReference type="AlphaFoldDB" id="A0AA97KQ43"/>
<evidence type="ECO:0000256" key="5">
    <source>
        <dbReference type="ARBA" id="ARBA00022725"/>
    </source>
</evidence>
<keyword evidence="5 10" id="KW-0552">Olfaction</keyword>
<evidence type="ECO:0000313" key="13">
    <source>
        <dbReference type="RefSeq" id="XP_054826023.1"/>
    </source>
</evidence>
<keyword evidence="7 10" id="KW-0472">Membrane</keyword>
<dbReference type="PANTHER" id="PTHR26453">
    <property type="entry name" value="OLFACTORY RECEPTOR"/>
    <property type="match status" value="1"/>
</dbReference>
<dbReference type="Proteomes" id="UP001190640">
    <property type="component" value="Chromosome 2"/>
</dbReference>
<evidence type="ECO:0000313" key="12">
    <source>
        <dbReference type="Proteomes" id="UP001190640"/>
    </source>
</evidence>